<keyword evidence="5 11" id="KW-0812">Transmembrane</keyword>
<geneLocation type="plastid" evidence="12"/>
<comment type="similarity">
    <text evidence="11">Belongs to the Psb30/Ycf12 family.</text>
</comment>
<comment type="function">
    <text evidence="11">A core subunit of photosystem II (PSII), probably helps stabilize the reaction center.</text>
</comment>
<keyword evidence="7 11" id="KW-0793">Thylakoid</keyword>
<organism evidence="12">
    <name type="scientific">Eutreptiella pomquetensis</name>
    <dbReference type="NCBI Taxonomy" id="215699"/>
    <lineage>
        <taxon>Eukaryota</taxon>
        <taxon>Discoba</taxon>
        <taxon>Euglenozoa</taxon>
        <taxon>Euglenida</taxon>
        <taxon>Spirocuta</taxon>
        <taxon>Euglenophyceae</taxon>
        <taxon>Eutreptiales</taxon>
        <taxon>Eutreptiaceae</taxon>
        <taxon>Eutreptiella</taxon>
    </lineage>
</organism>
<dbReference type="NCBIfam" id="NF010239">
    <property type="entry name" value="PRK13686.1"/>
    <property type="match status" value="1"/>
</dbReference>
<sequence>MNFELIAQLGSLLLIVIAGPLVVVLLSARQGNL</sequence>
<comment type="subcellular location">
    <subcellularLocation>
        <location evidence="11">Cellular thylakoid membrane</location>
        <topology evidence="11">Single-pass membrane protein</topology>
    </subcellularLocation>
    <subcellularLocation>
        <location evidence="1">Membrane</location>
        <topology evidence="1">Single-pass membrane protein</topology>
    </subcellularLocation>
</comment>
<dbReference type="InterPro" id="IPR010284">
    <property type="entry name" value="PSII_Ycf12_core-subunit"/>
</dbReference>
<dbReference type="GO" id="GO:0042651">
    <property type="term" value="C:thylakoid membrane"/>
    <property type="evidence" value="ECO:0007669"/>
    <property type="project" value="UniProtKB-UniRule"/>
</dbReference>
<keyword evidence="9 11" id="KW-0604">Photosystem II</keyword>
<accession>A0A223FLZ1</accession>
<evidence type="ECO:0000256" key="8">
    <source>
        <dbReference type="ARBA" id="ARBA00023136"/>
    </source>
</evidence>
<keyword evidence="2" id="KW-0150">Chloroplast</keyword>
<dbReference type="GO" id="GO:0009523">
    <property type="term" value="C:photosystem II"/>
    <property type="evidence" value="ECO:0007669"/>
    <property type="project" value="UniProtKB-KW"/>
</dbReference>
<dbReference type="AlphaFoldDB" id="A0A223FLZ1"/>
<evidence type="ECO:0000256" key="11">
    <source>
        <dbReference type="HAMAP-Rule" id="MF_01329"/>
    </source>
</evidence>
<evidence type="ECO:0000256" key="4">
    <source>
        <dbReference type="ARBA" id="ARBA00022640"/>
    </source>
</evidence>
<dbReference type="HAMAP" id="MF_01329">
    <property type="entry name" value="PSII_Psb30_Ycf12"/>
    <property type="match status" value="1"/>
</dbReference>
<evidence type="ECO:0000256" key="9">
    <source>
        <dbReference type="ARBA" id="ARBA00023276"/>
    </source>
</evidence>
<keyword evidence="4 12" id="KW-0934">Plastid</keyword>
<feature type="transmembrane region" description="Helical" evidence="11">
    <location>
        <begin position="6"/>
        <end position="28"/>
    </location>
</feature>
<evidence type="ECO:0000256" key="10">
    <source>
        <dbReference type="ARBA" id="ARBA00038830"/>
    </source>
</evidence>
<comment type="subunit">
    <text evidence="11">PSII is composed of 1 copy each of membrane proteins PsbA, PsbB, PsbC, PsbD, PsbE, PsbF, PsbH, PsbI, PsbJ, PsbK, PsbL, PsbM, PsbT, PsbX, PsbY, PsbZ, Psb30/Ycf12, peripheral proteins of the oxygen-evolving complex and a large number of cofactors. It forms dimeric complexes.</text>
</comment>
<protein>
    <recommendedName>
        <fullName evidence="11">Photosystem II reaction center protein Psb30</fullName>
    </recommendedName>
    <alternativeName>
        <fullName evidence="11">Photosystem II reaction center protein Ycf12</fullName>
    </alternativeName>
</protein>
<evidence type="ECO:0000256" key="2">
    <source>
        <dbReference type="ARBA" id="ARBA00022528"/>
    </source>
</evidence>
<evidence type="ECO:0000256" key="6">
    <source>
        <dbReference type="ARBA" id="ARBA00022989"/>
    </source>
</evidence>
<dbReference type="Pfam" id="PF05969">
    <property type="entry name" value="PSII_Ycf12"/>
    <property type="match status" value="1"/>
</dbReference>
<comment type="subunit">
    <text evidence="10">PSII is composed of 1 copy each of membrane proteins PsbA, PsbB, PsbC, PsbD, PsbE, PsbF, PsbH, PsbI, PsbJ, PsbK, PsbL, PsbM, PsbT, PsbY, PsbZ, Psb30/Ycf12, peripheral proteins of the oxygen-evolving complex and a large number of cofactors. It forms dimeric complexes.</text>
</comment>
<keyword evidence="6 11" id="KW-1133">Transmembrane helix</keyword>
<evidence type="ECO:0000256" key="5">
    <source>
        <dbReference type="ARBA" id="ARBA00022692"/>
    </source>
</evidence>
<keyword evidence="8 11" id="KW-0472">Membrane</keyword>
<keyword evidence="3 11" id="KW-0602">Photosynthesis</keyword>
<gene>
    <name evidence="11 12" type="primary">psb30</name>
    <name evidence="11" type="synonym">ycf12</name>
</gene>
<reference evidence="12" key="1">
    <citation type="journal article" date="2017" name="PeerJ">
        <title>Chloroplast genome expansion by intron multiplication in the basal psychrophilic euglenoid Eutreptiella pomquetensis.</title>
        <authorList>
            <person name="Dabbagh N."/>
            <person name="Bennett M.S."/>
            <person name="Triemer R.E."/>
            <person name="Preisfeld A."/>
        </authorList>
    </citation>
    <scope>NUCLEOTIDE SEQUENCE</scope>
    <source>
        <strain evidence="12">CCMP1491</strain>
    </source>
</reference>
<evidence type="ECO:0000256" key="3">
    <source>
        <dbReference type="ARBA" id="ARBA00022531"/>
    </source>
</evidence>
<evidence type="ECO:0000256" key="7">
    <source>
        <dbReference type="ARBA" id="ARBA00023078"/>
    </source>
</evidence>
<proteinExistence type="inferred from homology"/>
<evidence type="ECO:0000256" key="1">
    <source>
        <dbReference type="ARBA" id="ARBA00004167"/>
    </source>
</evidence>
<name>A0A223FLZ1_9EUGL</name>
<dbReference type="GO" id="GO:0015979">
    <property type="term" value="P:photosynthesis"/>
    <property type="evidence" value="ECO:0007669"/>
    <property type="project" value="UniProtKB-KW"/>
</dbReference>
<dbReference type="EMBL" id="KY706202">
    <property type="protein sequence ID" value="AST09035.1"/>
    <property type="molecule type" value="Genomic_DNA"/>
</dbReference>
<evidence type="ECO:0000313" key="12">
    <source>
        <dbReference type="EMBL" id="AST09035.1"/>
    </source>
</evidence>